<gene>
    <name evidence="4" type="ORF">EJ04DRAFT_41222</name>
</gene>
<evidence type="ECO:0000256" key="1">
    <source>
        <dbReference type="ARBA" id="ARBA00022737"/>
    </source>
</evidence>
<evidence type="ECO:0000256" key="3">
    <source>
        <dbReference type="PROSITE-ProRule" id="PRU00023"/>
    </source>
</evidence>
<dbReference type="Proteomes" id="UP000799444">
    <property type="component" value="Unassembled WGS sequence"/>
</dbReference>
<dbReference type="PROSITE" id="PS50088">
    <property type="entry name" value="ANK_REPEAT"/>
    <property type="match status" value="3"/>
</dbReference>
<accession>A0A9P4V3K1</accession>
<dbReference type="PROSITE" id="PS50297">
    <property type="entry name" value="ANK_REP_REGION"/>
    <property type="match status" value="2"/>
</dbReference>
<name>A0A9P4V3K1_9PLEO</name>
<dbReference type="OrthoDB" id="3688702at2759"/>
<dbReference type="Pfam" id="PF12796">
    <property type="entry name" value="Ank_2"/>
    <property type="match status" value="2"/>
</dbReference>
<dbReference type="InterPro" id="IPR002110">
    <property type="entry name" value="Ankyrin_rpt"/>
</dbReference>
<evidence type="ECO:0000256" key="2">
    <source>
        <dbReference type="ARBA" id="ARBA00023043"/>
    </source>
</evidence>
<feature type="repeat" description="ANK" evidence="3">
    <location>
        <begin position="1"/>
        <end position="22"/>
    </location>
</feature>
<dbReference type="SUPFAM" id="SSF57850">
    <property type="entry name" value="RING/U-box"/>
    <property type="match status" value="1"/>
</dbReference>
<feature type="repeat" description="ANK" evidence="3">
    <location>
        <begin position="56"/>
        <end position="88"/>
    </location>
</feature>
<dbReference type="EMBL" id="ML996108">
    <property type="protein sequence ID" value="KAF2738597.1"/>
    <property type="molecule type" value="Genomic_DNA"/>
</dbReference>
<dbReference type="Gene3D" id="1.25.40.20">
    <property type="entry name" value="Ankyrin repeat-containing domain"/>
    <property type="match status" value="1"/>
</dbReference>
<keyword evidence="2 3" id="KW-0040">ANK repeat</keyword>
<dbReference type="PANTHER" id="PTHR24198:SF165">
    <property type="entry name" value="ANKYRIN REPEAT-CONTAINING PROTEIN-RELATED"/>
    <property type="match status" value="1"/>
</dbReference>
<dbReference type="SMART" id="SM00248">
    <property type="entry name" value="ANK"/>
    <property type="match status" value="5"/>
</dbReference>
<protein>
    <submittedName>
        <fullName evidence="4">Ankyrin</fullName>
    </submittedName>
</protein>
<evidence type="ECO:0000313" key="5">
    <source>
        <dbReference type="Proteomes" id="UP000799444"/>
    </source>
</evidence>
<reference evidence="4" key="1">
    <citation type="journal article" date="2020" name="Stud. Mycol.">
        <title>101 Dothideomycetes genomes: a test case for predicting lifestyles and emergence of pathogens.</title>
        <authorList>
            <person name="Haridas S."/>
            <person name="Albert R."/>
            <person name="Binder M."/>
            <person name="Bloem J."/>
            <person name="Labutti K."/>
            <person name="Salamov A."/>
            <person name="Andreopoulos B."/>
            <person name="Baker S."/>
            <person name="Barry K."/>
            <person name="Bills G."/>
            <person name="Bluhm B."/>
            <person name="Cannon C."/>
            <person name="Castanera R."/>
            <person name="Culley D."/>
            <person name="Daum C."/>
            <person name="Ezra D."/>
            <person name="Gonzalez J."/>
            <person name="Henrissat B."/>
            <person name="Kuo A."/>
            <person name="Liang C."/>
            <person name="Lipzen A."/>
            <person name="Lutzoni F."/>
            <person name="Magnuson J."/>
            <person name="Mondo S."/>
            <person name="Nolan M."/>
            <person name="Ohm R."/>
            <person name="Pangilinan J."/>
            <person name="Park H.-J."/>
            <person name="Ramirez L."/>
            <person name="Alfaro M."/>
            <person name="Sun H."/>
            <person name="Tritt A."/>
            <person name="Yoshinaga Y."/>
            <person name="Zwiers L.-H."/>
            <person name="Turgeon B."/>
            <person name="Goodwin S."/>
            <person name="Spatafora J."/>
            <person name="Crous P."/>
            <person name="Grigoriev I."/>
        </authorList>
    </citation>
    <scope>NUCLEOTIDE SEQUENCE</scope>
    <source>
        <strain evidence="4">CBS 125425</strain>
    </source>
</reference>
<comment type="caution">
    <text evidence="4">The sequence shown here is derived from an EMBL/GenBank/DDBJ whole genome shotgun (WGS) entry which is preliminary data.</text>
</comment>
<sequence length="261" mass="28254">GGHEAVVKLLLEKGAEINAQGGEYGNALYAASEGGHEAVVKLLLDKGADVNAQGGRFRNALYAASSGGHEAVVKLLLEKGAEVNAQGGYYGNAFHAAAYEGHVRVLELLMSKEPDMPFHDPYERTLLWWAAAGGSIATVKALVAQYNFDPRTPNKVGQTPFWIASKKGHTTISDFLAKECGVINVQRQVPSENDDNRSSITCDVCTLNIKRNEFHFHCQWCAGGDWDMCADCEGRGAFCGDVAHLLVKRTVKDGNWVEVTS</sequence>
<evidence type="ECO:0000313" key="4">
    <source>
        <dbReference type="EMBL" id="KAF2738597.1"/>
    </source>
</evidence>
<organism evidence="4 5">
    <name type="scientific">Polyplosphaeria fusca</name>
    <dbReference type="NCBI Taxonomy" id="682080"/>
    <lineage>
        <taxon>Eukaryota</taxon>
        <taxon>Fungi</taxon>
        <taxon>Dikarya</taxon>
        <taxon>Ascomycota</taxon>
        <taxon>Pezizomycotina</taxon>
        <taxon>Dothideomycetes</taxon>
        <taxon>Pleosporomycetidae</taxon>
        <taxon>Pleosporales</taxon>
        <taxon>Tetraplosphaeriaceae</taxon>
        <taxon>Polyplosphaeria</taxon>
    </lineage>
</organism>
<feature type="repeat" description="ANK" evidence="3">
    <location>
        <begin position="23"/>
        <end position="55"/>
    </location>
</feature>
<proteinExistence type="predicted"/>
<dbReference type="SUPFAM" id="SSF48403">
    <property type="entry name" value="Ankyrin repeat"/>
    <property type="match status" value="1"/>
</dbReference>
<dbReference type="AlphaFoldDB" id="A0A9P4V3K1"/>
<dbReference type="InterPro" id="IPR036770">
    <property type="entry name" value="Ankyrin_rpt-contain_sf"/>
</dbReference>
<dbReference type="PANTHER" id="PTHR24198">
    <property type="entry name" value="ANKYRIN REPEAT AND PROTEIN KINASE DOMAIN-CONTAINING PROTEIN"/>
    <property type="match status" value="1"/>
</dbReference>
<keyword evidence="5" id="KW-1185">Reference proteome</keyword>
<feature type="non-terminal residue" evidence="4">
    <location>
        <position position="1"/>
    </location>
</feature>
<keyword evidence="1" id="KW-0677">Repeat</keyword>